<accession>A0A8C3WD05</accession>
<reference evidence="4" key="2">
    <citation type="submission" date="2025-09" db="UniProtKB">
        <authorList>
            <consortium name="Ensembl"/>
        </authorList>
    </citation>
    <scope>IDENTIFICATION</scope>
</reference>
<dbReference type="PANTHER" id="PTHR14096:SF27">
    <property type="entry name" value="APOLIPOPROTEIN L2"/>
    <property type="match status" value="1"/>
</dbReference>
<name>A0A8C3WD05_9CETA</name>
<dbReference type="GO" id="GO:0008289">
    <property type="term" value="F:lipid binding"/>
    <property type="evidence" value="ECO:0007669"/>
    <property type="project" value="InterPro"/>
</dbReference>
<dbReference type="GO" id="GO:0042157">
    <property type="term" value="P:lipoprotein metabolic process"/>
    <property type="evidence" value="ECO:0007669"/>
    <property type="project" value="InterPro"/>
</dbReference>
<feature type="region of interest" description="Disordered" evidence="3">
    <location>
        <begin position="63"/>
        <end position="89"/>
    </location>
</feature>
<keyword evidence="2" id="KW-0175">Coiled coil</keyword>
<sequence length="423" mass="46190">SGLCRGGSWRAPQRRSCQIWALGHSVVRAFIFPFDSTRLCLGPEGVSGYCRDAQLRTRPAQLRTAGPCPHSARGRLLGEQGRGGPPAARRPILRTTLRTHGCSASELPRREEEADALREYLKELETDLGVKDKEWLDRKRFLKRYPRVKPELEKHLVKLRALADKVDRVHRNCTVSSVVAASTGIVSGILTIIGLSLAPVTAGGAAATVTSVSTSMVDQVNSSSSENEARRLLSTDINRWQVVMKVLLKNTPTIVDNSKILAEAIARISKSIDLCLEVDSKLLMTSRQTSVLSSTQGKAASSGYVLMMSKNARVIGIASAGIGLMGDLYSLVKESIHLHKGAKTELAGVLRQRAQQLEEKLEDLTRIYGILRECPTPLPPEQCRDQGHAKGQGQEVPCLRGKEGVMLRNVTFLELSAAGEELM</sequence>
<feature type="coiled-coil region" evidence="2">
    <location>
        <begin position="347"/>
        <end position="374"/>
    </location>
</feature>
<dbReference type="GO" id="GO:0006869">
    <property type="term" value="P:lipid transport"/>
    <property type="evidence" value="ECO:0007669"/>
    <property type="project" value="InterPro"/>
</dbReference>
<dbReference type="GeneTree" id="ENSGT01030000234599"/>
<dbReference type="GO" id="GO:0005576">
    <property type="term" value="C:extracellular region"/>
    <property type="evidence" value="ECO:0007669"/>
    <property type="project" value="InterPro"/>
</dbReference>
<keyword evidence="5" id="KW-1185">Reference proteome</keyword>
<comment type="similarity">
    <text evidence="1">Belongs to the apolipoprotein L family.</text>
</comment>
<evidence type="ECO:0000313" key="4">
    <source>
        <dbReference type="Ensembl" id="ENSCWAP00000012562.1"/>
    </source>
</evidence>
<dbReference type="AlphaFoldDB" id="A0A8C3WD05"/>
<dbReference type="GO" id="GO:0016020">
    <property type="term" value="C:membrane"/>
    <property type="evidence" value="ECO:0007669"/>
    <property type="project" value="TreeGrafter"/>
</dbReference>
<reference evidence="4" key="1">
    <citation type="submission" date="2025-08" db="UniProtKB">
        <authorList>
            <consortium name="Ensembl"/>
        </authorList>
    </citation>
    <scope>IDENTIFICATION</scope>
</reference>
<dbReference type="Proteomes" id="UP000694540">
    <property type="component" value="Unplaced"/>
</dbReference>
<evidence type="ECO:0008006" key="6">
    <source>
        <dbReference type="Google" id="ProtNLM"/>
    </source>
</evidence>
<organism evidence="4 5">
    <name type="scientific">Catagonus wagneri</name>
    <name type="common">Chacoan peccary</name>
    <dbReference type="NCBI Taxonomy" id="51154"/>
    <lineage>
        <taxon>Eukaryota</taxon>
        <taxon>Metazoa</taxon>
        <taxon>Chordata</taxon>
        <taxon>Craniata</taxon>
        <taxon>Vertebrata</taxon>
        <taxon>Euteleostomi</taxon>
        <taxon>Mammalia</taxon>
        <taxon>Eutheria</taxon>
        <taxon>Laurasiatheria</taxon>
        <taxon>Artiodactyla</taxon>
        <taxon>Suina</taxon>
        <taxon>Tayassuidae</taxon>
        <taxon>Catagonus</taxon>
    </lineage>
</organism>
<evidence type="ECO:0000256" key="1">
    <source>
        <dbReference type="ARBA" id="ARBA00010090"/>
    </source>
</evidence>
<dbReference type="InterPro" id="IPR008405">
    <property type="entry name" value="ApoL"/>
</dbReference>
<evidence type="ECO:0000256" key="2">
    <source>
        <dbReference type="SAM" id="Coils"/>
    </source>
</evidence>
<proteinExistence type="inferred from homology"/>
<protein>
    <recommendedName>
        <fullName evidence="6">Apolipoprotein L3</fullName>
    </recommendedName>
</protein>
<dbReference type="PANTHER" id="PTHR14096">
    <property type="entry name" value="APOLIPOPROTEIN L"/>
    <property type="match status" value="1"/>
</dbReference>
<dbReference type="Pfam" id="PF05461">
    <property type="entry name" value="ApoL"/>
    <property type="match status" value="1"/>
</dbReference>
<evidence type="ECO:0000256" key="3">
    <source>
        <dbReference type="SAM" id="MobiDB-lite"/>
    </source>
</evidence>
<evidence type="ECO:0000313" key="5">
    <source>
        <dbReference type="Proteomes" id="UP000694540"/>
    </source>
</evidence>
<dbReference type="Ensembl" id="ENSCWAT00000013650.1">
    <property type="protein sequence ID" value="ENSCWAP00000012562.1"/>
    <property type="gene ID" value="ENSCWAG00000009803.1"/>
</dbReference>